<gene>
    <name evidence="3" type="ORF">BFW01_g10924</name>
    <name evidence="2" type="ORF">DBV05_g14</name>
</gene>
<dbReference type="InterPro" id="IPR028116">
    <property type="entry name" value="Cis-CaaD-like"/>
</dbReference>
<evidence type="ECO:0000313" key="3">
    <source>
        <dbReference type="EMBL" id="KAF9629721.1"/>
    </source>
</evidence>
<proteinExistence type="predicted"/>
<evidence type="ECO:0000313" key="2">
    <source>
        <dbReference type="EMBL" id="KAB2581247.1"/>
    </source>
</evidence>
<dbReference type="OrthoDB" id="9981319at2759"/>
<name>A0A5N5DU11_9PEZI</name>
<dbReference type="Proteomes" id="UP000325902">
    <property type="component" value="Unassembled WGS sequence"/>
</dbReference>
<keyword evidence="4" id="KW-1185">Reference proteome</keyword>
<dbReference type="EMBL" id="VCHE01000001">
    <property type="protein sequence ID" value="KAB2581247.1"/>
    <property type="molecule type" value="Genomic_DNA"/>
</dbReference>
<accession>A0A5N5DU11</accession>
<feature type="domain" description="Tautomerase cis-CaaD-like" evidence="1">
    <location>
        <begin position="1"/>
        <end position="130"/>
    </location>
</feature>
<reference evidence="2 4" key="3">
    <citation type="journal article" date="2019" name="Sci. Rep.">
        <title>A multi-omics analysis of the grapevine pathogen Lasiodiplodia theobromae reveals that temperature affects the expression of virulence- and pathogenicity-related genes.</title>
        <authorList>
            <person name="Felix C."/>
            <person name="Meneses R."/>
            <person name="Goncalves M.F.M."/>
            <person name="Tilleman L."/>
            <person name="Duarte A.S."/>
            <person name="Jorrin-Novo J.V."/>
            <person name="Van de Peer Y."/>
            <person name="Deforce D."/>
            <person name="Van Nieuwerburgh F."/>
            <person name="Esteves A.C."/>
            <person name="Alves A."/>
        </authorList>
    </citation>
    <scope>NUCLEOTIDE SEQUENCE [LARGE SCALE GENOMIC DNA]</scope>
    <source>
        <strain evidence="2 4">LA-SOL3</strain>
    </source>
</reference>
<reference evidence="3" key="2">
    <citation type="journal article" date="2018" name="DNA Res.">
        <title>Comparative genome and transcriptome analyses reveal adaptations to opportunistic infections in woody plant degrading pathogens of Botryosphaeriaceae.</title>
        <authorList>
            <person name="Yan J.Y."/>
            <person name="Zhao W.S."/>
            <person name="Chen Z."/>
            <person name="Xing Q.K."/>
            <person name="Zhang W."/>
            <person name="Chethana K.W.T."/>
            <person name="Xue M.F."/>
            <person name="Xu J.P."/>
            <person name="Phillips A.J.L."/>
            <person name="Wang Y."/>
            <person name="Liu J.H."/>
            <person name="Liu M."/>
            <person name="Zhou Y."/>
            <person name="Jayawardena R.S."/>
            <person name="Manawasinghe I.S."/>
            <person name="Huang J.B."/>
            <person name="Qiao G.H."/>
            <person name="Fu C.Y."/>
            <person name="Guo F.F."/>
            <person name="Dissanayake A.J."/>
            <person name="Peng Y.L."/>
            <person name="Hyde K.D."/>
            <person name="Li X.H."/>
        </authorList>
    </citation>
    <scope>NUCLEOTIDE SEQUENCE</scope>
    <source>
        <strain evidence="3">CSS-01s</strain>
    </source>
</reference>
<dbReference type="Gene3D" id="3.30.429.10">
    <property type="entry name" value="Macrophage Migration Inhibitory Factor"/>
    <property type="match status" value="1"/>
</dbReference>
<reference evidence="3" key="1">
    <citation type="submission" date="2016-08" db="EMBL/GenBank/DDBJ databases">
        <authorList>
            <person name="Yan J."/>
        </authorList>
    </citation>
    <scope>NUCLEOTIDE SEQUENCE</scope>
    <source>
        <strain evidence="3">CSS-01s</strain>
    </source>
</reference>
<dbReference type="InterPro" id="IPR014347">
    <property type="entry name" value="Tautomerase/MIF_sf"/>
</dbReference>
<dbReference type="AlphaFoldDB" id="A0A5N5DU11"/>
<evidence type="ECO:0000313" key="4">
    <source>
        <dbReference type="Proteomes" id="UP000325902"/>
    </source>
</evidence>
<dbReference type="EMBL" id="MDYX01000024">
    <property type="protein sequence ID" value="KAF9629721.1"/>
    <property type="molecule type" value="Genomic_DNA"/>
</dbReference>
<evidence type="ECO:0000259" key="1">
    <source>
        <dbReference type="Pfam" id="PF14832"/>
    </source>
</evidence>
<dbReference type="Proteomes" id="UP000627934">
    <property type="component" value="Unassembled WGS sequence"/>
</dbReference>
<sequence>MPLYIISHKDPISPTQRDGLAAAVTKIHTTVFTTPSLFVNVKFEDASDASYYVGGKPARVNAIHAHVRPGSSRPRSMYDDLCRQLRQAWEQNLSGPSLDTIFVHGTIIAGEEKGFMLPEAGNDAAWMKENMPEFERRARAGDEEMRVLVEECRALGVDA</sequence>
<organism evidence="2 4">
    <name type="scientific">Lasiodiplodia theobromae</name>
    <dbReference type="NCBI Taxonomy" id="45133"/>
    <lineage>
        <taxon>Eukaryota</taxon>
        <taxon>Fungi</taxon>
        <taxon>Dikarya</taxon>
        <taxon>Ascomycota</taxon>
        <taxon>Pezizomycotina</taxon>
        <taxon>Dothideomycetes</taxon>
        <taxon>Dothideomycetes incertae sedis</taxon>
        <taxon>Botryosphaeriales</taxon>
        <taxon>Botryosphaeriaceae</taxon>
        <taxon>Lasiodiplodia</taxon>
    </lineage>
</organism>
<comment type="caution">
    <text evidence="2">The sequence shown here is derived from an EMBL/GenBank/DDBJ whole genome shotgun (WGS) entry which is preliminary data.</text>
</comment>
<dbReference type="Pfam" id="PF14832">
    <property type="entry name" value="Tautomerase_3"/>
    <property type="match status" value="1"/>
</dbReference>
<protein>
    <submittedName>
        <fullName evidence="3">Cis-3-chloroacrylic acid protein</fullName>
    </submittedName>
</protein>
<dbReference type="SUPFAM" id="SSF55331">
    <property type="entry name" value="Tautomerase/MIF"/>
    <property type="match status" value="1"/>
</dbReference>